<evidence type="ECO:0000256" key="1">
    <source>
        <dbReference type="SAM" id="MobiDB-lite"/>
    </source>
</evidence>
<keyword evidence="2" id="KW-0812">Transmembrane</keyword>
<evidence type="ECO:0000313" key="3">
    <source>
        <dbReference type="EMBL" id="GAA3753724.1"/>
    </source>
</evidence>
<evidence type="ECO:0000256" key="2">
    <source>
        <dbReference type="SAM" id="Phobius"/>
    </source>
</evidence>
<keyword evidence="4" id="KW-1185">Reference proteome</keyword>
<reference evidence="4" key="1">
    <citation type="journal article" date="2019" name="Int. J. Syst. Evol. Microbiol.">
        <title>The Global Catalogue of Microorganisms (GCM) 10K type strain sequencing project: providing services to taxonomists for standard genome sequencing and annotation.</title>
        <authorList>
            <consortium name="The Broad Institute Genomics Platform"/>
            <consortium name="The Broad Institute Genome Sequencing Center for Infectious Disease"/>
            <person name="Wu L."/>
            <person name="Ma J."/>
        </authorList>
    </citation>
    <scope>NUCLEOTIDE SEQUENCE [LARGE SCALE GENOMIC DNA]</scope>
    <source>
        <strain evidence="4">JCM 16950</strain>
    </source>
</reference>
<feature type="transmembrane region" description="Helical" evidence="2">
    <location>
        <begin position="12"/>
        <end position="36"/>
    </location>
</feature>
<name>A0ABP7G1D1_9MICO</name>
<organism evidence="3 4">
    <name type="scientific">Microbacterium kribbense</name>
    <dbReference type="NCBI Taxonomy" id="433645"/>
    <lineage>
        <taxon>Bacteria</taxon>
        <taxon>Bacillati</taxon>
        <taxon>Actinomycetota</taxon>
        <taxon>Actinomycetes</taxon>
        <taxon>Micrococcales</taxon>
        <taxon>Microbacteriaceae</taxon>
        <taxon>Microbacterium</taxon>
    </lineage>
</organism>
<feature type="transmembrane region" description="Helical" evidence="2">
    <location>
        <begin position="116"/>
        <end position="139"/>
    </location>
</feature>
<gene>
    <name evidence="3" type="ORF">GCM10022240_03330</name>
</gene>
<evidence type="ECO:0008006" key="5">
    <source>
        <dbReference type="Google" id="ProtNLM"/>
    </source>
</evidence>
<comment type="caution">
    <text evidence="3">The sequence shown here is derived from an EMBL/GenBank/DDBJ whole genome shotgun (WGS) entry which is preliminary data.</text>
</comment>
<proteinExistence type="predicted"/>
<feature type="region of interest" description="Disordered" evidence="1">
    <location>
        <begin position="181"/>
        <end position="205"/>
    </location>
</feature>
<feature type="transmembrane region" description="Helical" evidence="2">
    <location>
        <begin position="67"/>
        <end position="89"/>
    </location>
</feature>
<evidence type="ECO:0000313" key="4">
    <source>
        <dbReference type="Proteomes" id="UP001500540"/>
    </source>
</evidence>
<sequence>MITFSPDHSAPLGLSVFSGFAIAVALVFFIAAALVYPAGARGGAIVLGALSILAGMVASAQPLRSEFTFFAVVLVWALSTGVVEAILGLRARRALRDAHVGADAASVRQRSDARDALTIGILGVLLAIGLAVVPVQYVLRYTVAEAHQTFTLTGITIGVGIFGAYAAIVAVYLAIAAFSPRKDAEPSPDPAADSAASDEHSGGAA</sequence>
<keyword evidence="2" id="KW-1133">Transmembrane helix</keyword>
<dbReference type="Proteomes" id="UP001500540">
    <property type="component" value="Unassembled WGS sequence"/>
</dbReference>
<protein>
    <recommendedName>
        <fullName evidence="5">Acyl-CoA synthetase</fullName>
    </recommendedName>
</protein>
<feature type="transmembrane region" description="Helical" evidence="2">
    <location>
        <begin position="43"/>
        <end position="61"/>
    </location>
</feature>
<accession>A0ABP7G1D1</accession>
<feature type="transmembrane region" description="Helical" evidence="2">
    <location>
        <begin position="151"/>
        <end position="175"/>
    </location>
</feature>
<dbReference type="EMBL" id="BAABAF010000001">
    <property type="protein sequence ID" value="GAA3753724.1"/>
    <property type="molecule type" value="Genomic_DNA"/>
</dbReference>
<keyword evidence="2" id="KW-0472">Membrane</keyword>